<protein>
    <recommendedName>
        <fullName evidence="3">SWIM-type domain-containing protein</fullName>
    </recommendedName>
</protein>
<evidence type="ECO:0000259" key="3">
    <source>
        <dbReference type="PROSITE" id="PS50966"/>
    </source>
</evidence>
<proteinExistence type="predicted"/>
<dbReference type="PROSITE" id="PS50966">
    <property type="entry name" value="ZF_SWIM"/>
    <property type="match status" value="1"/>
</dbReference>
<gene>
    <name evidence="4" type="ORF">GQS65_11080</name>
</gene>
<name>A0A6B0GJK5_9EURY</name>
<keyword evidence="1" id="KW-0479">Metal-binding</keyword>
<keyword evidence="1" id="KW-0863">Zinc-finger</keyword>
<evidence type="ECO:0000256" key="1">
    <source>
        <dbReference type="PROSITE-ProRule" id="PRU00325"/>
    </source>
</evidence>
<feature type="region of interest" description="Disordered" evidence="2">
    <location>
        <begin position="103"/>
        <end position="126"/>
    </location>
</feature>
<dbReference type="Proteomes" id="UP000451471">
    <property type="component" value="Unassembled WGS sequence"/>
</dbReference>
<comment type="caution">
    <text evidence="4">The sequence shown here is derived from an EMBL/GenBank/DDBJ whole genome shotgun (WGS) entry which is preliminary data.</text>
</comment>
<keyword evidence="5" id="KW-1185">Reference proteome</keyword>
<dbReference type="EMBL" id="WSZK01000016">
    <property type="protein sequence ID" value="MWG35022.1"/>
    <property type="molecule type" value="Genomic_DNA"/>
</dbReference>
<sequence length="126" mass="13759">MSVDSSASPLAMTAPRDCRALSELLAVYEFAPGLYWVYSEEGREYTVDAETRACTCPDAQYNDPEGGCKHARRVALWRGDEQIPAWVNLDAVDPLLVDHLGVEDARENSGHGGVPRHNSGEVRAGD</sequence>
<evidence type="ECO:0000256" key="2">
    <source>
        <dbReference type="SAM" id="MobiDB-lite"/>
    </source>
</evidence>
<evidence type="ECO:0000313" key="5">
    <source>
        <dbReference type="Proteomes" id="UP000451471"/>
    </source>
</evidence>
<dbReference type="RefSeq" id="WP_158204715.1">
    <property type="nucleotide sequence ID" value="NZ_WSZK01000016.1"/>
</dbReference>
<dbReference type="GO" id="GO:0008270">
    <property type="term" value="F:zinc ion binding"/>
    <property type="evidence" value="ECO:0007669"/>
    <property type="project" value="UniProtKB-KW"/>
</dbReference>
<evidence type="ECO:0000313" key="4">
    <source>
        <dbReference type="EMBL" id="MWG35022.1"/>
    </source>
</evidence>
<accession>A0A6B0GJK5</accession>
<feature type="domain" description="SWIM-type" evidence="3">
    <location>
        <begin position="45"/>
        <end position="79"/>
    </location>
</feature>
<organism evidence="4 5">
    <name type="scientific">Halomarina oriensis</name>
    <dbReference type="NCBI Taxonomy" id="671145"/>
    <lineage>
        <taxon>Archaea</taxon>
        <taxon>Methanobacteriati</taxon>
        <taxon>Methanobacteriota</taxon>
        <taxon>Stenosarchaea group</taxon>
        <taxon>Halobacteria</taxon>
        <taxon>Halobacteriales</taxon>
        <taxon>Natronomonadaceae</taxon>
        <taxon>Halomarina</taxon>
    </lineage>
</organism>
<keyword evidence="1" id="KW-0862">Zinc</keyword>
<dbReference type="InterPro" id="IPR007527">
    <property type="entry name" value="Znf_SWIM"/>
</dbReference>
<dbReference type="AlphaFoldDB" id="A0A6B0GJK5"/>
<dbReference type="OrthoDB" id="142306at2157"/>
<reference evidence="4 5" key="1">
    <citation type="submission" date="2019-12" db="EMBL/GenBank/DDBJ databases">
        <title>Halocatena pleomorpha gen. nov. sp. nov., an extremely halophilic archaeon of family Halobacteriaceae isolated from saltpan soil.</title>
        <authorList>
            <person name="Pal Y."/>
            <person name="Verma A."/>
            <person name="Krishnamurthi S."/>
            <person name="Kumar P."/>
        </authorList>
    </citation>
    <scope>NUCLEOTIDE SEQUENCE [LARGE SCALE GENOMIC DNA]</scope>
    <source>
        <strain evidence="4 5">JCM 16495</strain>
    </source>
</reference>